<feature type="compositionally biased region" description="Low complexity" evidence="11">
    <location>
        <begin position="661"/>
        <end position="685"/>
    </location>
</feature>
<evidence type="ECO:0000256" key="5">
    <source>
        <dbReference type="ARBA" id="ARBA00022833"/>
    </source>
</evidence>
<dbReference type="PROSITE" id="PS00028">
    <property type="entry name" value="ZINC_FINGER_C2H2_1"/>
    <property type="match status" value="2"/>
</dbReference>
<dbReference type="PANTHER" id="PTHR24384:SF189">
    <property type="entry name" value="C2H2-TYPE DOMAIN-CONTAINING PROTEIN-RELATED"/>
    <property type="match status" value="1"/>
</dbReference>
<keyword evidence="5" id="KW-0862">Zinc</keyword>
<dbReference type="FunFam" id="3.30.160.60:FF:001385">
    <property type="entry name" value="zinc finger protein 774"/>
    <property type="match status" value="1"/>
</dbReference>
<feature type="region of interest" description="Disordered" evidence="11">
    <location>
        <begin position="417"/>
        <end position="488"/>
    </location>
</feature>
<dbReference type="Gene3D" id="3.30.160.60">
    <property type="entry name" value="Classic Zinc Finger"/>
    <property type="match status" value="2"/>
</dbReference>
<keyword evidence="4 10" id="KW-0863">Zinc-finger</keyword>
<keyword evidence="6" id="KW-0805">Transcription regulation</keyword>
<feature type="domain" description="C2H2-type" evidence="12">
    <location>
        <begin position="770"/>
        <end position="797"/>
    </location>
</feature>
<dbReference type="GO" id="GO:0000981">
    <property type="term" value="F:DNA-binding transcription factor activity, RNA polymerase II-specific"/>
    <property type="evidence" value="ECO:0007669"/>
    <property type="project" value="TreeGrafter"/>
</dbReference>
<dbReference type="PROSITE" id="PS50157">
    <property type="entry name" value="ZINC_FINGER_C2H2_2"/>
    <property type="match status" value="2"/>
</dbReference>
<evidence type="ECO:0000256" key="4">
    <source>
        <dbReference type="ARBA" id="ARBA00022771"/>
    </source>
</evidence>
<feature type="compositionally biased region" description="Basic residues" evidence="11">
    <location>
        <begin position="622"/>
        <end position="631"/>
    </location>
</feature>
<evidence type="ECO:0000256" key="8">
    <source>
        <dbReference type="ARBA" id="ARBA00023163"/>
    </source>
</evidence>
<keyword evidence="8" id="KW-0804">Transcription</keyword>
<evidence type="ECO:0000256" key="9">
    <source>
        <dbReference type="ARBA" id="ARBA00023242"/>
    </source>
</evidence>
<evidence type="ECO:0000313" key="13">
    <source>
        <dbReference type="EMBL" id="MBW67565.1"/>
    </source>
</evidence>
<feature type="region of interest" description="Disordered" evidence="11">
    <location>
        <begin position="794"/>
        <end position="850"/>
    </location>
</feature>
<feature type="compositionally biased region" description="Polar residues" evidence="11">
    <location>
        <begin position="825"/>
        <end position="836"/>
    </location>
</feature>
<feature type="compositionally biased region" description="Polar residues" evidence="11">
    <location>
        <begin position="110"/>
        <end position="134"/>
    </location>
</feature>
<protein>
    <submittedName>
        <fullName evidence="13">Putative wrky transcription factor protein 1</fullName>
    </submittedName>
</protein>
<dbReference type="SMART" id="SM00355">
    <property type="entry name" value="ZnF_C2H2"/>
    <property type="match status" value="2"/>
</dbReference>
<evidence type="ECO:0000256" key="6">
    <source>
        <dbReference type="ARBA" id="ARBA00023015"/>
    </source>
</evidence>
<dbReference type="VEuPathDB" id="VectorBase:ADAR2_011278"/>
<dbReference type="VEuPathDB" id="VectorBase:ADAC009393"/>
<evidence type="ECO:0000256" key="2">
    <source>
        <dbReference type="ARBA" id="ARBA00022723"/>
    </source>
</evidence>
<dbReference type="SUPFAM" id="SSF57667">
    <property type="entry name" value="beta-beta-alpha zinc fingers"/>
    <property type="match status" value="1"/>
</dbReference>
<feature type="compositionally biased region" description="Low complexity" evidence="11">
    <location>
        <begin position="635"/>
        <end position="653"/>
    </location>
</feature>
<name>A0A2M4CQM4_ANODA</name>
<feature type="region of interest" description="Disordered" evidence="11">
    <location>
        <begin position="594"/>
        <end position="734"/>
    </location>
</feature>
<dbReference type="PANTHER" id="PTHR24384">
    <property type="entry name" value="FINGER PUTATIVE TRANSCRIPTION FACTOR FAMILY-RELATED"/>
    <property type="match status" value="1"/>
</dbReference>
<comment type="subcellular location">
    <subcellularLocation>
        <location evidence="1">Nucleus</location>
    </subcellularLocation>
</comment>
<evidence type="ECO:0000256" key="1">
    <source>
        <dbReference type="ARBA" id="ARBA00004123"/>
    </source>
</evidence>
<dbReference type="Pfam" id="PF00096">
    <property type="entry name" value="zf-C2H2"/>
    <property type="match status" value="2"/>
</dbReference>
<evidence type="ECO:0000256" key="11">
    <source>
        <dbReference type="SAM" id="MobiDB-lite"/>
    </source>
</evidence>
<organism evidence="13">
    <name type="scientific">Anopheles darlingi</name>
    <name type="common">Mosquito</name>
    <dbReference type="NCBI Taxonomy" id="43151"/>
    <lineage>
        <taxon>Eukaryota</taxon>
        <taxon>Metazoa</taxon>
        <taxon>Ecdysozoa</taxon>
        <taxon>Arthropoda</taxon>
        <taxon>Hexapoda</taxon>
        <taxon>Insecta</taxon>
        <taxon>Pterygota</taxon>
        <taxon>Neoptera</taxon>
        <taxon>Endopterygota</taxon>
        <taxon>Diptera</taxon>
        <taxon>Nematocera</taxon>
        <taxon>Culicoidea</taxon>
        <taxon>Culicidae</taxon>
        <taxon>Anophelinae</taxon>
        <taxon>Anopheles</taxon>
    </lineage>
</organism>
<feature type="region of interest" description="Disordered" evidence="11">
    <location>
        <begin position="255"/>
        <end position="308"/>
    </location>
</feature>
<feature type="compositionally biased region" description="Polar residues" evidence="11">
    <location>
        <begin position="424"/>
        <end position="435"/>
    </location>
</feature>
<evidence type="ECO:0000256" key="3">
    <source>
        <dbReference type="ARBA" id="ARBA00022737"/>
    </source>
</evidence>
<keyword evidence="9" id="KW-0539">Nucleus</keyword>
<dbReference type="InterPro" id="IPR050752">
    <property type="entry name" value="C2H2-ZF_domain"/>
</dbReference>
<feature type="compositionally biased region" description="Low complexity" evidence="11">
    <location>
        <begin position="602"/>
        <end position="619"/>
    </location>
</feature>
<feature type="region of interest" description="Disordered" evidence="11">
    <location>
        <begin position="77"/>
        <end position="144"/>
    </location>
</feature>
<dbReference type="GO" id="GO:0005634">
    <property type="term" value="C:nucleus"/>
    <property type="evidence" value="ECO:0007669"/>
    <property type="project" value="UniProtKB-SubCell"/>
</dbReference>
<dbReference type="EMBL" id="GGFL01003387">
    <property type="protein sequence ID" value="MBW67565.1"/>
    <property type="molecule type" value="Transcribed_RNA"/>
</dbReference>
<feature type="compositionally biased region" description="Basic and acidic residues" evidence="11">
    <location>
        <begin position="258"/>
        <end position="267"/>
    </location>
</feature>
<accession>A0A2M4CQM4</accession>
<feature type="compositionally biased region" description="Gly residues" evidence="11">
    <location>
        <begin position="476"/>
        <end position="487"/>
    </location>
</feature>
<keyword evidence="7" id="KW-0238">DNA-binding</keyword>
<dbReference type="InterPro" id="IPR036236">
    <property type="entry name" value="Znf_C2H2_sf"/>
</dbReference>
<evidence type="ECO:0000259" key="12">
    <source>
        <dbReference type="PROSITE" id="PS50157"/>
    </source>
</evidence>
<feature type="compositionally biased region" description="Low complexity" evidence="11">
    <location>
        <begin position="699"/>
        <end position="718"/>
    </location>
</feature>
<dbReference type="FunFam" id="3.30.160.60:FF:000145">
    <property type="entry name" value="Zinc finger protein 574"/>
    <property type="match status" value="1"/>
</dbReference>
<keyword evidence="2" id="KW-0479">Metal-binding</keyword>
<evidence type="ECO:0000256" key="7">
    <source>
        <dbReference type="ARBA" id="ARBA00023125"/>
    </source>
</evidence>
<dbReference type="GO" id="GO:0000978">
    <property type="term" value="F:RNA polymerase II cis-regulatory region sequence-specific DNA binding"/>
    <property type="evidence" value="ECO:0007669"/>
    <property type="project" value="TreeGrafter"/>
</dbReference>
<feature type="compositionally biased region" description="Gly residues" evidence="11">
    <location>
        <begin position="686"/>
        <end position="698"/>
    </location>
</feature>
<evidence type="ECO:0000256" key="10">
    <source>
        <dbReference type="PROSITE-ProRule" id="PRU00042"/>
    </source>
</evidence>
<feature type="compositionally biased region" description="Low complexity" evidence="11">
    <location>
        <begin position="268"/>
        <end position="308"/>
    </location>
</feature>
<feature type="compositionally biased region" description="Gly residues" evidence="11">
    <location>
        <begin position="721"/>
        <end position="732"/>
    </location>
</feature>
<feature type="domain" description="C2H2-type" evidence="12">
    <location>
        <begin position="742"/>
        <end position="769"/>
    </location>
</feature>
<dbReference type="InterPro" id="IPR013087">
    <property type="entry name" value="Znf_C2H2_type"/>
</dbReference>
<feature type="compositionally biased region" description="Low complexity" evidence="11">
    <location>
        <begin position="442"/>
        <end position="471"/>
    </location>
</feature>
<sequence length="880" mass="92541">MHMLDLVTDIVMASSSSSVVGMEISEPFRTEDLSKTDFFDFVTGSAPDMAITSSSGNSNSNNNSGSCTRVMTGIVTTGLGGSTVTDRPPPGGNPGRNPGPGDHSDGSPANRGSTMNTATPVASNNGPSDGNDQPLQGFDQFWGSDKDVNRLDPAMFEDLNRYCWIQQNNNNNTSNANNNNSNNSNNGVLNNQMADTDGQIYTLTVLNGTPEPWVLRKDPNTAEPTAPASNLDLDTILGGFPGYVKTECFSYDDSGFGTDHHAKEDPHQQQQQQQHQHQQHLLVQQQHTHSQLQQVQPQQQQQQMPVSSSNIVLSSNLLDPNSVLAYQNNNNNNNDWQMSDHNVIQQETPESLLRSALQGKGYTKGTGMQLQNGGVTVLQSPGHMKDEELRRVLYSTGDPSDSLSAYADSTLTNGMYDDSVLHSPASTNQSLPTALQQHQEHQQQQQQQQQHPQQVQSQMTGGVTQTGQQQVAGDMSAGGGGEGGGGPTAASVVVDDMFLTLDAAFTEDYEKLKRIETEVQQFCSDNNNYTEIIVETGPIGTLPSANSNHVNSTGNLLITATTTSTGPNQHQHQHHPGAGSATAMVLTPASGIGSVSLNARQPTVSTTTSSDVVTTTSPTKAKAPRAKKSYKRSLSSNANSNAGSNQTGSTTGNPQMLSSPTSTNLTCLATSNNNNNTSMNNLNSLSGGGMLSPTGGTGSSSISSGGSSTTTTTTTSPTQCGNGGGGGTGVAGGQQRKERSLHYCSICSKGFKDKYSVNVHIRTHTGEKPFACSLCGKSFRQKAHLAKHYQTHLAQKNPAGGGSGGGTVSKQSKQSRLAAPPPTDPVTSGQLTSPVSGPTAAPPPSLPNDLVSSLTVVQSGSPPMLLNTAATTVSQIVASR</sequence>
<reference evidence="13" key="1">
    <citation type="submission" date="2018-01" db="EMBL/GenBank/DDBJ databases">
        <title>An insight into the sialome of Amazonian anophelines.</title>
        <authorList>
            <person name="Ribeiro J.M."/>
            <person name="Scarpassa V."/>
            <person name="Calvo E."/>
        </authorList>
    </citation>
    <scope>NUCLEOTIDE SEQUENCE</scope>
</reference>
<dbReference type="AlphaFoldDB" id="A0A2M4CQM4"/>
<proteinExistence type="predicted"/>
<dbReference type="GO" id="GO:0008270">
    <property type="term" value="F:zinc ion binding"/>
    <property type="evidence" value="ECO:0007669"/>
    <property type="project" value="UniProtKB-KW"/>
</dbReference>
<keyword evidence="3" id="KW-0677">Repeat</keyword>